<dbReference type="PANTHER" id="PTHR30570:SF1">
    <property type="entry name" value="PHOSPHATE-BINDING PROTEIN PSTS"/>
    <property type="match status" value="1"/>
</dbReference>
<sequence length="371" mass="39735">MKFTHVLAMAAAAGLTLTGCDSSGGSRESIRAVGSSTVYPFAKLVAESFSRSNPDMRSPLIESTGTGGGIALFCQGVGADTPDMVNASRRMKVSEFETCQSNGVTDITEIQVGLDGIAFASTEGGIMMNLTPEIVYEALAANPYGEEQTNETWSDIDPSLPDTPILVYGPPSTSGTRDALKELVLTPGCESNADMAALKESDEDAFERTCTEVRSDGKYVDQGEQDNLIVQKIQGNRNAVGIFGYSYLEENEGRVQGLPMNGVEPTYENIASFQYPGARPLYVYVKQAHLEAIPGLQQYLDQWMEMWERGGPLADIGLVALPGSAEEQNADKIRNHTALTAAELESETRIDEYRAGAGAGAEEEGAETPAE</sequence>
<evidence type="ECO:0000313" key="5">
    <source>
        <dbReference type="Proteomes" id="UP000254101"/>
    </source>
</evidence>
<organism evidence="4 5">
    <name type="scientific">Alteriqipengyuania lutimaris</name>
    <dbReference type="NCBI Taxonomy" id="1538146"/>
    <lineage>
        <taxon>Bacteria</taxon>
        <taxon>Pseudomonadati</taxon>
        <taxon>Pseudomonadota</taxon>
        <taxon>Alphaproteobacteria</taxon>
        <taxon>Sphingomonadales</taxon>
        <taxon>Erythrobacteraceae</taxon>
        <taxon>Alteriqipengyuania</taxon>
    </lineage>
</organism>
<keyword evidence="5" id="KW-1185">Reference proteome</keyword>
<dbReference type="Gene3D" id="3.40.190.10">
    <property type="entry name" value="Periplasmic binding protein-like II"/>
    <property type="match status" value="2"/>
</dbReference>
<comment type="caution">
    <text evidence="4">The sequence shown here is derived from an EMBL/GenBank/DDBJ whole genome shotgun (WGS) entry which is preliminary data.</text>
</comment>
<dbReference type="PANTHER" id="PTHR30570">
    <property type="entry name" value="PERIPLASMIC PHOSPHATE BINDING COMPONENT OF PHOSPHATE ABC TRANSPORTER"/>
    <property type="match status" value="1"/>
</dbReference>
<evidence type="ECO:0000256" key="1">
    <source>
        <dbReference type="ARBA" id="ARBA00022729"/>
    </source>
</evidence>
<dbReference type="Proteomes" id="UP000254101">
    <property type="component" value="Unassembled WGS sequence"/>
</dbReference>
<proteinExistence type="predicted"/>
<reference evidence="4 5" key="1">
    <citation type="submission" date="2018-07" db="EMBL/GenBank/DDBJ databases">
        <title>Erythrobacter nanhaiensis sp. nov., a novel member of the genus Erythrobacter isolated from the South China Sea.</title>
        <authorList>
            <person name="Chen X."/>
            <person name="Liu J."/>
        </authorList>
    </citation>
    <scope>NUCLEOTIDE SEQUENCE [LARGE SCALE GENOMIC DNA]</scope>
    <source>
        <strain evidence="4 5">S-5</strain>
    </source>
</reference>
<dbReference type="EMBL" id="QRBB01000001">
    <property type="protein sequence ID" value="RDS76926.1"/>
    <property type="molecule type" value="Genomic_DNA"/>
</dbReference>
<dbReference type="RefSeq" id="WP_115491149.1">
    <property type="nucleotide sequence ID" value="NZ_JACHWW010000001.1"/>
</dbReference>
<keyword evidence="1" id="KW-0732">Signal</keyword>
<evidence type="ECO:0000313" key="4">
    <source>
        <dbReference type="EMBL" id="RDS76926.1"/>
    </source>
</evidence>
<dbReference type="Pfam" id="PF12849">
    <property type="entry name" value="PBP_like_2"/>
    <property type="match status" value="1"/>
</dbReference>
<protein>
    <submittedName>
        <fullName evidence="4">Phosphate ABC transporter substrate-binding protein</fullName>
    </submittedName>
</protein>
<dbReference type="InterPro" id="IPR024370">
    <property type="entry name" value="PBP_domain"/>
</dbReference>
<dbReference type="AlphaFoldDB" id="A0A395LIV7"/>
<feature type="region of interest" description="Disordered" evidence="2">
    <location>
        <begin position="344"/>
        <end position="371"/>
    </location>
</feature>
<name>A0A395LIV7_9SPHN</name>
<dbReference type="InterPro" id="IPR050811">
    <property type="entry name" value="Phosphate_ABC_transporter"/>
</dbReference>
<feature type="compositionally biased region" description="Acidic residues" evidence="2">
    <location>
        <begin position="361"/>
        <end position="371"/>
    </location>
</feature>
<dbReference type="SUPFAM" id="SSF53850">
    <property type="entry name" value="Periplasmic binding protein-like II"/>
    <property type="match status" value="1"/>
</dbReference>
<feature type="domain" description="PBP" evidence="3">
    <location>
        <begin position="23"/>
        <end position="301"/>
    </location>
</feature>
<dbReference type="PROSITE" id="PS51257">
    <property type="entry name" value="PROKAR_LIPOPROTEIN"/>
    <property type="match status" value="1"/>
</dbReference>
<dbReference type="OrthoDB" id="9790048at2"/>
<evidence type="ECO:0000259" key="3">
    <source>
        <dbReference type="Pfam" id="PF12849"/>
    </source>
</evidence>
<accession>A0A395LIV7</accession>
<evidence type="ECO:0000256" key="2">
    <source>
        <dbReference type="SAM" id="MobiDB-lite"/>
    </source>
</evidence>
<gene>
    <name evidence="4" type="ORF">DL238_04430</name>
</gene>